<dbReference type="Proteomes" id="UP000223364">
    <property type="component" value="Unassembled WGS sequence"/>
</dbReference>
<sequence length="89" mass="10586">MKYLCENELPHTRMIVLDSPLTTFQDKEKKQEEKMSSNIIESFYHSLSTLNENSQIIILENKVPLNDENMNHIRFTKKKTEGRYGFFMV</sequence>
<gene>
    <name evidence="1" type="ORF">COF57_30190</name>
</gene>
<protein>
    <submittedName>
        <fullName evidence="1">Uncharacterized protein</fullName>
    </submittedName>
</protein>
<dbReference type="AlphaFoldDB" id="A0A2C4PT79"/>
<dbReference type="EMBL" id="NUSP01000056">
    <property type="protein sequence ID" value="PHD55422.1"/>
    <property type="molecule type" value="Genomic_DNA"/>
</dbReference>
<evidence type="ECO:0000313" key="2">
    <source>
        <dbReference type="Proteomes" id="UP000223364"/>
    </source>
</evidence>
<proteinExistence type="predicted"/>
<comment type="caution">
    <text evidence="1">The sequence shown here is derived from an EMBL/GenBank/DDBJ whole genome shotgun (WGS) entry which is preliminary data.</text>
</comment>
<organism evidence="1 2">
    <name type="scientific">Bacillus wiedmannii</name>
    <dbReference type="NCBI Taxonomy" id="1890302"/>
    <lineage>
        <taxon>Bacteria</taxon>
        <taxon>Bacillati</taxon>
        <taxon>Bacillota</taxon>
        <taxon>Bacilli</taxon>
        <taxon>Bacillales</taxon>
        <taxon>Bacillaceae</taxon>
        <taxon>Bacillus</taxon>
        <taxon>Bacillus cereus group</taxon>
    </lineage>
</organism>
<name>A0A2C4PT79_9BACI</name>
<reference evidence="1 2" key="1">
    <citation type="submission" date="2017-09" db="EMBL/GenBank/DDBJ databases">
        <title>Large-scale bioinformatics analysis of Bacillus genomes uncovers conserved roles of natural products in bacterial physiology.</title>
        <authorList>
            <consortium name="Agbiome Team Llc"/>
            <person name="Bleich R.M."/>
            <person name="Grubbs K.J."/>
            <person name="Santa Maria K.C."/>
            <person name="Allen S.E."/>
            <person name="Farag S."/>
            <person name="Shank E.A."/>
            <person name="Bowers A."/>
        </authorList>
    </citation>
    <scope>NUCLEOTIDE SEQUENCE [LARGE SCALE GENOMIC DNA]</scope>
    <source>
        <strain evidence="1 2">AFS044295</strain>
    </source>
</reference>
<evidence type="ECO:0000313" key="1">
    <source>
        <dbReference type="EMBL" id="PHD55422.1"/>
    </source>
</evidence>
<accession>A0A2C4PT79</accession>